<feature type="compositionally biased region" description="Basic and acidic residues" evidence="1">
    <location>
        <begin position="298"/>
        <end position="319"/>
    </location>
</feature>
<dbReference type="EMBL" id="CAJFCJ010000005">
    <property type="protein sequence ID" value="CAD5115133.1"/>
    <property type="molecule type" value="Genomic_DNA"/>
</dbReference>
<name>A0A7I8VHH5_9ANNE</name>
<proteinExistence type="predicted"/>
<evidence type="ECO:0000313" key="2">
    <source>
        <dbReference type="EMBL" id="CAD5115133.1"/>
    </source>
</evidence>
<comment type="caution">
    <text evidence="2">The sequence shown here is derived from an EMBL/GenBank/DDBJ whole genome shotgun (WGS) entry which is preliminary data.</text>
</comment>
<accession>A0A7I8VHH5</accession>
<reference evidence="2 3" key="1">
    <citation type="submission" date="2020-08" db="EMBL/GenBank/DDBJ databases">
        <authorList>
            <person name="Hejnol A."/>
        </authorList>
    </citation>
    <scope>NUCLEOTIDE SEQUENCE [LARGE SCALE GENOMIC DNA]</scope>
</reference>
<evidence type="ECO:0000256" key="1">
    <source>
        <dbReference type="SAM" id="MobiDB-lite"/>
    </source>
</evidence>
<evidence type="ECO:0000313" key="3">
    <source>
        <dbReference type="Proteomes" id="UP000549394"/>
    </source>
</evidence>
<dbReference type="AlphaFoldDB" id="A0A7I8VHH5"/>
<sequence length="336" mass="38811">MASNGNDYTFRNLNDELQQTNACNDYQNEIESLIQARRSSGSEATSLKGVNAYTFFAIESSIQNGLPFQHYTNKNGKGYLIYTESKQEEYATVKINFGEKSEVICKEKVNDVYPNRRPCGVDFTNGGCLSYKEINTKIKEFVDHNNCKEDNEKKLTKLLINFSKDGTAISVNELREIRNDKPDKYLQNFCQFINELCYLSFFKEIPQWLPLTDNDKLDTNIAVSHARSIILAREGKINLTDCFGGEYSVFDVHLMYINWTIVDNRMVEIKKMYDKEILKGKDDNVEKQKEDLHEIFGKYKAPEKKHDKNQNEDLHEQSKEGNMADLTDAMKKLATK</sequence>
<dbReference type="Proteomes" id="UP000549394">
    <property type="component" value="Unassembled WGS sequence"/>
</dbReference>
<protein>
    <submittedName>
        <fullName evidence="2">Uncharacterized protein</fullName>
    </submittedName>
</protein>
<gene>
    <name evidence="2" type="ORF">DGYR_LOCUS3906</name>
</gene>
<keyword evidence="3" id="KW-1185">Reference proteome</keyword>
<organism evidence="2 3">
    <name type="scientific">Dimorphilus gyrociliatus</name>
    <dbReference type="NCBI Taxonomy" id="2664684"/>
    <lineage>
        <taxon>Eukaryota</taxon>
        <taxon>Metazoa</taxon>
        <taxon>Spiralia</taxon>
        <taxon>Lophotrochozoa</taxon>
        <taxon>Annelida</taxon>
        <taxon>Polychaeta</taxon>
        <taxon>Polychaeta incertae sedis</taxon>
        <taxon>Dinophilidae</taxon>
        <taxon>Dimorphilus</taxon>
    </lineage>
</organism>
<feature type="region of interest" description="Disordered" evidence="1">
    <location>
        <begin position="298"/>
        <end position="327"/>
    </location>
</feature>